<dbReference type="PROSITE" id="PS51910">
    <property type="entry name" value="GH18_2"/>
    <property type="match status" value="1"/>
</dbReference>
<dbReference type="InterPro" id="IPR001223">
    <property type="entry name" value="Glyco_hydro18_cat"/>
</dbReference>
<keyword evidence="3" id="KW-1185">Reference proteome</keyword>
<dbReference type="Gene3D" id="3.20.20.80">
    <property type="entry name" value="Glycosidases"/>
    <property type="match status" value="1"/>
</dbReference>
<protein>
    <recommendedName>
        <fullName evidence="1">GH18 domain-containing protein</fullName>
    </recommendedName>
</protein>
<dbReference type="GO" id="GO:0005975">
    <property type="term" value="P:carbohydrate metabolic process"/>
    <property type="evidence" value="ECO:0007669"/>
    <property type="project" value="InterPro"/>
</dbReference>
<name>A0AAW0XVJ4_CHEQU</name>
<evidence type="ECO:0000313" key="3">
    <source>
        <dbReference type="Proteomes" id="UP001445076"/>
    </source>
</evidence>
<reference evidence="2 3" key="1">
    <citation type="journal article" date="2024" name="BMC Genomics">
        <title>Genome assembly of redclaw crayfish (Cherax quadricarinatus) provides insights into its immune adaptation and hypoxia tolerance.</title>
        <authorList>
            <person name="Liu Z."/>
            <person name="Zheng J."/>
            <person name="Li H."/>
            <person name="Fang K."/>
            <person name="Wang S."/>
            <person name="He J."/>
            <person name="Zhou D."/>
            <person name="Weng S."/>
            <person name="Chi M."/>
            <person name="Gu Z."/>
            <person name="He J."/>
            <person name="Li F."/>
            <person name="Wang M."/>
        </authorList>
    </citation>
    <scope>NUCLEOTIDE SEQUENCE [LARGE SCALE GENOMIC DNA]</scope>
    <source>
        <strain evidence="2">ZL_2023a</strain>
    </source>
</reference>
<comment type="caution">
    <text evidence="2">The sequence shown here is derived from an EMBL/GenBank/DDBJ whole genome shotgun (WGS) entry which is preliminary data.</text>
</comment>
<evidence type="ECO:0000259" key="1">
    <source>
        <dbReference type="PROSITE" id="PS51910"/>
    </source>
</evidence>
<feature type="non-terminal residue" evidence="2">
    <location>
        <position position="1"/>
    </location>
</feature>
<dbReference type="EMBL" id="JARKIK010000026">
    <property type="protein sequence ID" value="KAK8743196.1"/>
    <property type="molecule type" value="Genomic_DNA"/>
</dbReference>
<proteinExistence type="predicted"/>
<accession>A0AAW0XVJ4</accession>
<feature type="domain" description="GH18" evidence="1">
    <location>
        <begin position="49"/>
        <end position="104"/>
    </location>
</feature>
<organism evidence="2 3">
    <name type="scientific">Cherax quadricarinatus</name>
    <name type="common">Australian red claw crayfish</name>
    <dbReference type="NCBI Taxonomy" id="27406"/>
    <lineage>
        <taxon>Eukaryota</taxon>
        <taxon>Metazoa</taxon>
        <taxon>Ecdysozoa</taxon>
        <taxon>Arthropoda</taxon>
        <taxon>Crustacea</taxon>
        <taxon>Multicrustacea</taxon>
        <taxon>Malacostraca</taxon>
        <taxon>Eumalacostraca</taxon>
        <taxon>Eucarida</taxon>
        <taxon>Decapoda</taxon>
        <taxon>Pleocyemata</taxon>
        <taxon>Astacidea</taxon>
        <taxon>Parastacoidea</taxon>
        <taxon>Parastacidae</taxon>
        <taxon>Cherax</taxon>
    </lineage>
</organism>
<sequence>ILHKRNIPLNISRLSIVIRKPETSYLVLLDSKCAACEWAGYRCDKILKMNQVCYYAIPRAGSKDPTVTGLPVTAIDPFLCTHIILAFASVVKDKIVPINQSDLE</sequence>
<dbReference type="Proteomes" id="UP001445076">
    <property type="component" value="Unassembled WGS sequence"/>
</dbReference>
<feature type="non-terminal residue" evidence="2">
    <location>
        <position position="104"/>
    </location>
</feature>
<evidence type="ECO:0000313" key="2">
    <source>
        <dbReference type="EMBL" id="KAK8743196.1"/>
    </source>
</evidence>
<gene>
    <name evidence="2" type="ORF">OTU49_001589</name>
</gene>
<dbReference type="AlphaFoldDB" id="A0AAW0XVJ4"/>